<dbReference type="Gene3D" id="3.40.50.1010">
    <property type="entry name" value="5'-nuclease"/>
    <property type="match status" value="1"/>
</dbReference>
<evidence type="ECO:0000256" key="4">
    <source>
        <dbReference type="ARBA" id="ARBA00023242"/>
    </source>
</evidence>
<evidence type="ECO:0000313" key="10">
    <source>
        <dbReference type="Proteomes" id="UP001642487"/>
    </source>
</evidence>
<dbReference type="Proteomes" id="UP001642487">
    <property type="component" value="Chromosome 10"/>
</dbReference>
<keyword evidence="10" id="KW-1185">Reference proteome</keyword>
<evidence type="ECO:0000259" key="8">
    <source>
        <dbReference type="Pfam" id="PF24779"/>
    </source>
</evidence>
<evidence type="ECO:0000256" key="6">
    <source>
        <dbReference type="ARBA" id="ARBA00038503"/>
    </source>
</evidence>
<evidence type="ECO:0000256" key="5">
    <source>
        <dbReference type="ARBA" id="ARBA00037300"/>
    </source>
</evidence>
<comment type="function">
    <text evidence="5">Involved in rRNA-processing and ribosome biogenesis.</text>
</comment>
<keyword evidence="3" id="KW-0698">rRNA processing</keyword>
<feature type="compositionally biased region" description="Basic and acidic residues" evidence="7">
    <location>
        <begin position="391"/>
        <end position="402"/>
    </location>
</feature>
<dbReference type="Pfam" id="PF24779">
    <property type="entry name" value="UTP23_sensor"/>
    <property type="match status" value="1"/>
</dbReference>
<comment type="similarity">
    <text evidence="6">Belongs to the UTP23/FCF1 family. UTP23 subfamily.</text>
</comment>
<keyword evidence="2" id="KW-0690">Ribosome biogenesis</keyword>
<evidence type="ECO:0000313" key="9">
    <source>
        <dbReference type="EMBL" id="CAK9311553.1"/>
    </source>
</evidence>
<feature type="domain" description="UTP23 sensor motif region" evidence="8">
    <location>
        <begin position="366"/>
        <end position="383"/>
    </location>
</feature>
<organism evidence="9 10">
    <name type="scientific">Citrullus colocynthis</name>
    <name type="common">colocynth</name>
    <dbReference type="NCBI Taxonomy" id="252529"/>
    <lineage>
        <taxon>Eukaryota</taxon>
        <taxon>Viridiplantae</taxon>
        <taxon>Streptophyta</taxon>
        <taxon>Embryophyta</taxon>
        <taxon>Tracheophyta</taxon>
        <taxon>Spermatophyta</taxon>
        <taxon>Magnoliopsida</taxon>
        <taxon>eudicotyledons</taxon>
        <taxon>Gunneridae</taxon>
        <taxon>Pentapetalae</taxon>
        <taxon>rosids</taxon>
        <taxon>fabids</taxon>
        <taxon>Cucurbitales</taxon>
        <taxon>Cucurbitaceae</taxon>
        <taxon>Benincaseae</taxon>
        <taxon>Citrullus</taxon>
    </lineage>
</organism>
<dbReference type="InterPro" id="IPR029060">
    <property type="entry name" value="PIN-like_dom_sf"/>
</dbReference>
<dbReference type="Pfam" id="PF04900">
    <property type="entry name" value="Fcf1"/>
    <property type="match status" value="1"/>
</dbReference>
<reference evidence="9 10" key="1">
    <citation type="submission" date="2024-03" db="EMBL/GenBank/DDBJ databases">
        <authorList>
            <person name="Gkanogiannis A."/>
            <person name="Becerra Lopez-Lavalle L."/>
        </authorList>
    </citation>
    <scope>NUCLEOTIDE SEQUENCE [LARGE SCALE GENOMIC DNA]</scope>
</reference>
<dbReference type="PANTHER" id="PTHR12416">
    <property type="entry name" value="RRNA-PROCESSING PROTEIN UTP23 HOMOLOG"/>
    <property type="match status" value="1"/>
</dbReference>
<dbReference type="CDD" id="cd08553">
    <property type="entry name" value="PIN_Fcf1-like"/>
    <property type="match status" value="1"/>
</dbReference>
<evidence type="ECO:0000256" key="3">
    <source>
        <dbReference type="ARBA" id="ARBA00022552"/>
    </source>
</evidence>
<accession>A0ABP0XTS4</accession>
<dbReference type="InterPro" id="IPR006984">
    <property type="entry name" value="Fcf1/UTP23"/>
</dbReference>
<gene>
    <name evidence="9" type="ORF">CITCOLO1_LOCUS3213</name>
</gene>
<sequence>MAVKGDKLADYKGPTNQISRFLLLFSISRPRLLPLLQPPAPTNQIGKVCFLYSVRSRSENQIGTATSASRLLSTPGFAPTSCAASAPATATSGIRAAPTSGIRTNQIGNEIFTSCFSNFKLSAADFEYFTSCFSNFKLSAANFEMRIKKQKRQRRAVRFYTTCCGFRPPFKIFCDGTFVHHLLSNQIIPADDAVAKAVGDGVKLFTTRCVLLELRALGQSYSGAFEAASQLFTARCNHEKRKSAEACIIDVIGESNPEHFFVATQDTNLRKQLQQIPGVPLIFGLRNALFMEQPSDAQRQFVKSLEEKRMHISEMERNLLKKKTKYEVEAEKTNGDEDSGDQNLDTQVVKKKKKSIPNNLKDRAQFKRNKAKGPNPLSCLKKKVKPSSHPVSEKKKDGDAASKRTRKRKRSRKAKTPTETTVQ</sequence>
<feature type="compositionally biased region" description="Basic residues" evidence="7">
    <location>
        <begin position="403"/>
        <end position="415"/>
    </location>
</feature>
<dbReference type="InterPro" id="IPR057776">
    <property type="entry name" value="UTP23_sensor"/>
</dbReference>
<name>A0ABP0XTS4_9ROSI</name>
<dbReference type="EMBL" id="OZ021744">
    <property type="protein sequence ID" value="CAK9311553.1"/>
    <property type="molecule type" value="Genomic_DNA"/>
</dbReference>
<evidence type="ECO:0000256" key="7">
    <source>
        <dbReference type="SAM" id="MobiDB-lite"/>
    </source>
</evidence>
<proteinExistence type="inferred from homology"/>
<comment type="subcellular location">
    <subcellularLocation>
        <location evidence="1">Nucleus</location>
        <location evidence="1">Nucleolus</location>
    </subcellularLocation>
</comment>
<protein>
    <recommendedName>
        <fullName evidence="8">UTP23 sensor motif region domain-containing protein</fullName>
    </recommendedName>
</protein>
<evidence type="ECO:0000256" key="2">
    <source>
        <dbReference type="ARBA" id="ARBA00022517"/>
    </source>
</evidence>
<dbReference type="SUPFAM" id="SSF88723">
    <property type="entry name" value="PIN domain-like"/>
    <property type="match status" value="1"/>
</dbReference>
<keyword evidence="4" id="KW-0539">Nucleus</keyword>
<evidence type="ECO:0000256" key="1">
    <source>
        <dbReference type="ARBA" id="ARBA00004604"/>
    </source>
</evidence>
<feature type="region of interest" description="Disordered" evidence="7">
    <location>
        <begin position="330"/>
        <end position="423"/>
    </location>
</feature>